<dbReference type="AlphaFoldDB" id="A0A565BAU6"/>
<sequence length="157" mass="17435">MTELKWICISFSLTLLLGLAVESLKIDQKWSVGNHFGYEGGFCLPGLCIRGAGGGRVNYGTDNYSGGRGKYRGGSMDRSRFRETMYCKPLTCWGGSCEALHLHLDKGLYESLVSKNAAKQASTVDFSIPETMKYNVNTNYEDFKEMKEETAMAPQSN</sequence>
<name>A0A565BAU6_9BRAS</name>
<feature type="chain" id="PRO_5021900269" description="MF21" evidence="1">
    <location>
        <begin position="24"/>
        <end position="157"/>
    </location>
</feature>
<keyword evidence="1" id="KW-0732">Signal</keyword>
<keyword evidence="3" id="KW-1185">Reference proteome</keyword>
<dbReference type="OrthoDB" id="1055173at2759"/>
<protein>
    <recommendedName>
        <fullName evidence="4">MF21</fullName>
    </recommendedName>
</protein>
<evidence type="ECO:0000313" key="3">
    <source>
        <dbReference type="Proteomes" id="UP000489600"/>
    </source>
</evidence>
<evidence type="ECO:0008006" key="4">
    <source>
        <dbReference type="Google" id="ProtNLM"/>
    </source>
</evidence>
<feature type="signal peptide" evidence="1">
    <location>
        <begin position="1"/>
        <end position="23"/>
    </location>
</feature>
<dbReference type="EMBL" id="CABITT030000003">
    <property type="protein sequence ID" value="VVA98758.1"/>
    <property type="molecule type" value="Genomic_DNA"/>
</dbReference>
<gene>
    <name evidence="2" type="ORF">ANE_LOCUS9203</name>
</gene>
<accession>A0A565BAU6</accession>
<evidence type="ECO:0000256" key="1">
    <source>
        <dbReference type="SAM" id="SignalP"/>
    </source>
</evidence>
<comment type="caution">
    <text evidence="2">The sequence shown here is derived from an EMBL/GenBank/DDBJ whole genome shotgun (WGS) entry which is preliminary data.</text>
</comment>
<evidence type="ECO:0000313" key="2">
    <source>
        <dbReference type="EMBL" id="VVA98758.1"/>
    </source>
</evidence>
<organism evidence="2 3">
    <name type="scientific">Arabis nemorensis</name>
    <dbReference type="NCBI Taxonomy" id="586526"/>
    <lineage>
        <taxon>Eukaryota</taxon>
        <taxon>Viridiplantae</taxon>
        <taxon>Streptophyta</taxon>
        <taxon>Embryophyta</taxon>
        <taxon>Tracheophyta</taxon>
        <taxon>Spermatophyta</taxon>
        <taxon>Magnoliopsida</taxon>
        <taxon>eudicotyledons</taxon>
        <taxon>Gunneridae</taxon>
        <taxon>Pentapetalae</taxon>
        <taxon>rosids</taxon>
        <taxon>malvids</taxon>
        <taxon>Brassicales</taxon>
        <taxon>Brassicaceae</taxon>
        <taxon>Arabideae</taxon>
        <taxon>Arabis</taxon>
    </lineage>
</organism>
<dbReference type="Proteomes" id="UP000489600">
    <property type="component" value="Unassembled WGS sequence"/>
</dbReference>
<proteinExistence type="predicted"/>
<reference evidence="2" key="1">
    <citation type="submission" date="2019-07" db="EMBL/GenBank/DDBJ databases">
        <authorList>
            <person name="Dittberner H."/>
        </authorList>
    </citation>
    <scope>NUCLEOTIDE SEQUENCE [LARGE SCALE GENOMIC DNA]</scope>
</reference>